<evidence type="ECO:0000313" key="3">
    <source>
        <dbReference type="Proteomes" id="UP001239522"/>
    </source>
</evidence>
<dbReference type="Proteomes" id="UP001239522">
    <property type="component" value="Plasmid unnamed1"/>
</dbReference>
<organism evidence="2 3">
    <name type="scientific">Streptomyces castrisilvae</name>
    <dbReference type="NCBI Taxonomy" id="3033811"/>
    <lineage>
        <taxon>Bacteria</taxon>
        <taxon>Bacillati</taxon>
        <taxon>Actinomycetota</taxon>
        <taxon>Actinomycetes</taxon>
        <taxon>Kitasatosporales</taxon>
        <taxon>Streptomycetaceae</taxon>
        <taxon>Streptomyces</taxon>
    </lineage>
</organism>
<dbReference type="InterPro" id="IPR029063">
    <property type="entry name" value="SAM-dependent_MTases_sf"/>
</dbReference>
<keyword evidence="3" id="KW-1185">Reference proteome</keyword>
<protein>
    <submittedName>
        <fullName evidence="2">Class I SAM-dependent methyltransferase</fullName>
    </submittedName>
</protein>
<sequence length="216" mass="24532">MIHPADYADTRELHQRRPSPGLDVFSRGWPDQAPDTVCGWGSSEPHTQLVRKGLRTIIESYDVKTLNDAGCGDLAWMSTMDLDDVDYIGYDVHERATWPELRQRGYRLEVVDIASTVLRRADLLVCRDVFIHLPNDMILPALERFRGSCRYLLTTSYASDPVPEQGAFSNYARVCEPSLRHAKLDLTLAPFSLGEPLEIIPENSPNKYLGLWDLTR</sequence>
<reference evidence="2 3" key="1">
    <citation type="submission" date="2023-03" db="EMBL/GenBank/DDBJ databases">
        <title>Isolation and description of six Streptomyces strains from soil environments, able to metabolize different microbial glucans.</title>
        <authorList>
            <person name="Widen T."/>
            <person name="Larsbrink J."/>
        </authorList>
    </citation>
    <scope>NUCLEOTIDE SEQUENCE [LARGE SCALE GENOMIC DNA]</scope>
    <source>
        <strain evidence="2 3">Mut1</strain>
        <plasmid evidence="2 3">unnamed1</plasmid>
    </source>
</reference>
<gene>
    <name evidence="2" type="ORF">P8A18_33625</name>
</gene>
<dbReference type="GO" id="GO:0008168">
    <property type="term" value="F:methyltransferase activity"/>
    <property type="evidence" value="ECO:0007669"/>
    <property type="project" value="UniProtKB-KW"/>
</dbReference>
<dbReference type="RefSeq" id="WP_306061520.1">
    <property type="nucleotide sequence ID" value="NZ_CP120998.1"/>
</dbReference>
<dbReference type="EMBL" id="CP120998">
    <property type="protein sequence ID" value="WLQ38461.1"/>
    <property type="molecule type" value="Genomic_DNA"/>
</dbReference>
<dbReference type="SUPFAM" id="SSF53335">
    <property type="entry name" value="S-adenosyl-L-methionine-dependent methyltransferases"/>
    <property type="match status" value="1"/>
</dbReference>
<feature type="region of interest" description="Disordered" evidence="1">
    <location>
        <begin position="1"/>
        <end position="26"/>
    </location>
</feature>
<keyword evidence="2" id="KW-0489">Methyltransferase</keyword>
<feature type="compositionally biased region" description="Basic and acidic residues" evidence="1">
    <location>
        <begin position="1"/>
        <end position="15"/>
    </location>
</feature>
<geneLocation type="plasmid" evidence="2 3">
    <name>unnamed1</name>
</geneLocation>
<evidence type="ECO:0000313" key="2">
    <source>
        <dbReference type="EMBL" id="WLQ38461.1"/>
    </source>
</evidence>
<keyword evidence="2" id="KW-0614">Plasmid</keyword>
<keyword evidence="2" id="KW-0808">Transferase</keyword>
<accession>A0ABY9HYH5</accession>
<name>A0ABY9HYH5_9ACTN</name>
<evidence type="ECO:0000256" key="1">
    <source>
        <dbReference type="SAM" id="MobiDB-lite"/>
    </source>
</evidence>
<dbReference type="GO" id="GO:0032259">
    <property type="term" value="P:methylation"/>
    <property type="evidence" value="ECO:0007669"/>
    <property type="project" value="UniProtKB-KW"/>
</dbReference>
<proteinExistence type="predicted"/>